<name>A0A2L1UZ73_9GAMM</name>
<dbReference type="EMBL" id="CP019065">
    <property type="protein sequence ID" value="AVF38230.1"/>
    <property type="molecule type" value="Genomic_DNA"/>
</dbReference>
<dbReference type="Pfam" id="PF23127">
    <property type="entry name" value="DotM_C"/>
    <property type="match status" value="1"/>
</dbReference>
<dbReference type="InterPro" id="IPR056464">
    <property type="entry name" value="DotM_C"/>
</dbReference>
<gene>
    <name evidence="3" type="ORF">BV494_25470</name>
</gene>
<evidence type="ECO:0000313" key="4">
    <source>
        <dbReference type="Proteomes" id="UP000239197"/>
    </source>
</evidence>
<protein>
    <submittedName>
        <fullName evidence="3">Conjugal transfer protein</fullName>
    </submittedName>
</protein>
<feature type="domain" description="DotM C-terminal cytoplasmic" evidence="2">
    <location>
        <begin position="182"/>
        <end position="356"/>
    </location>
</feature>
<reference evidence="4" key="1">
    <citation type="submission" date="2017-01" db="EMBL/GenBank/DDBJ databases">
        <title>Genome sequence of Rouxiella sp. ERMR1:05.</title>
        <authorList>
            <person name="Kumar R."/>
            <person name="Singh D."/>
            <person name="Kumar S."/>
        </authorList>
    </citation>
    <scope>NUCLEOTIDE SEQUENCE [LARGE SCALE GENOMIC DNA]</scope>
    <source>
        <strain evidence="4">ERMR1:05</strain>
        <plasmid evidence="4">unnamed3</plasmid>
    </source>
</reference>
<evidence type="ECO:0000256" key="1">
    <source>
        <dbReference type="SAM" id="Phobius"/>
    </source>
</evidence>
<accession>A0A2L1UZ73</accession>
<feature type="transmembrane region" description="Helical" evidence="1">
    <location>
        <begin position="89"/>
        <end position="108"/>
    </location>
</feature>
<organism evidence="3 4">
    <name type="scientific">Rahnella sikkimica</name>
    <dbReference type="NCBI Taxonomy" id="1805933"/>
    <lineage>
        <taxon>Bacteria</taxon>
        <taxon>Pseudomonadati</taxon>
        <taxon>Pseudomonadota</taxon>
        <taxon>Gammaproteobacteria</taxon>
        <taxon>Enterobacterales</taxon>
        <taxon>Yersiniaceae</taxon>
        <taxon>Rahnella</taxon>
    </lineage>
</organism>
<dbReference type="RefSeq" id="WP_104925549.1">
    <property type="nucleotide sequence ID" value="NZ_CP019065.1"/>
</dbReference>
<dbReference type="Proteomes" id="UP000239197">
    <property type="component" value="Plasmid unnamed3"/>
</dbReference>
<keyword evidence="4" id="KW-1185">Reference proteome</keyword>
<keyword evidence="3" id="KW-0614">Plasmid</keyword>
<dbReference type="OrthoDB" id="5616932at2"/>
<sequence>MQTYSPNAAGSNEPAVAMVTLCMAAVLCWLFFSDFVRWSCWFLYWMWRFADFTYIHRYAAERINLLAATGNGAENVSLAEWRDVMNRTAGILFVPLVPLLVLSSWSVARHPALGFRSRRWITVHTLPRVMATFAPSVIPVLANHKADGLMNDTTPENAWAMKPEEFAQEHNLISRRVLDRDAARAAFDAQTGVDMLPPAQWQPHERAMLAVFGLQVFADDRTAAQKLLDDLNRSCMIKRIFRAPLFRSIPDWAVSEAQVLRVLACPGVAPWLAMHRTVRSALAGLYGRDLRLPPARFRWLKGVDRTLWYGLQTADTAKVFIEGAGIVAQARAEQRAAKLGLPRPPLMTDEAVAGLQMELETLGLVHPRDVRPILTKRERDVPFPDALYLPSQGETDFSADGVETV</sequence>
<keyword evidence="1" id="KW-0812">Transmembrane</keyword>
<dbReference type="KEGG" id="rox:BV494_25470"/>
<geneLocation type="plasmid" evidence="3 4">
    <name>unnamed3</name>
</geneLocation>
<feature type="transmembrane region" description="Helical" evidence="1">
    <location>
        <begin position="15"/>
        <end position="36"/>
    </location>
</feature>
<keyword evidence="1" id="KW-0472">Membrane</keyword>
<evidence type="ECO:0000259" key="2">
    <source>
        <dbReference type="Pfam" id="PF23127"/>
    </source>
</evidence>
<proteinExistence type="predicted"/>
<keyword evidence="1" id="KW-1133">Transmembrane helix</keyword>
<dbReference type="AlphaFoldDB" id="A0A2L1UZ73"/>
<evidence type="ECO:0000313" key="3">
    <source>
        <dbReference type="EMBL" id="AVF38230.1"/>
    </source>
</evidence>